<sequence length="203" mass="22533">MDCNEALPLLHEYLDGGLQGRDSAALKQHLLVCAECRRRLQQFEKMEALISAKTPSEVPEGLTERIMQSLPPVKRQNPFYRWVRRHPAVSVAAVFFLVMFSSFVASWNDNQELLVKGSDLESVVIKGNTVYIPAGATVSGDLTVENGVTQVDGDIKGSLIVIDGKVNLASTAHISGQVKKIDEAFSWLWYKMNAWIVQLSDSK</sequence>
<comment type="caution">
    <text evidence="2">The sequence shown here is derived from an EMBL/GenBank/DDBJ whole genome shotgun (WGS) entry which is preliminary data.</text>
</comment>
<organism evidence="2 3">
    <name type="scientific">Paenibacillus solanacearum</name>
    <dbReference type="NCBI Taxonomy" id="2048548"/>
    <lineage>
        <taxon>Bacteria</taxon>
        <taxon>Bacillati</taxon>
        <taxon>Bacillota</taxon>
        <taxon>Bacilli</taxon>
        <taxon>Bacillales</taxon>
        <taxon>Paenibacillaceae</taxon>
        <taxon>Paenibacillus</taxon>
    </lineage>
</organism>
<dbReference type="Pfam" id="PF13490">
    <property type="entry name" value="zf-HC2"/>
    <property type="match status" value="1"/>
</dbReference>
<protein>
    <submittedName>
        <fullName evidence="2">Anti-sigma-W factor RsiW</fullName>
    </submittedName>
</protein>
<evidence type="ECO:0000313" key="2">
    <source>
        <dbReference type="EMBL" id="CAG7652781.1"/>
    </source>
</evidence>
<evidence type="ECO:0000313" key="3">
    <source>
        <dbReference type="Proteomes" id="UP000693672"/>
    </source>
</evidence>
<reference evidence="2" key="1">
    <citation type="submission" date="2021-06" db="EMBL/GenBank/DDBJ databases">
        <authorList>
            <person name="Criscuolo A."/>
        </authorList>
    </citation>
    <scope>NUCLEOTIDE SEQUENCE</scope>
    <source>
        <strain evidence="2">CIP111600</strain>
    </source>
</reference>
<dbReference type="Proteomes" id="UP000693672">
    <property type="component" value="Unassembled WGS sequence"/>
</dbReference>
<evidence type="ECO:0000259" key="1">
    <source>
        <dbReference type="Pfam" id="PF13490"/>
    </source>
</evidence>
<dbReference type="InterPro" id="IPR027383">
    <property type="entry name" value="Znf_put"/>
</dbReference>
<accession>A0A916NYZ5</accession>
<gene>
    <name evidence="2" type="primary">rsiW</name>
    <name evidence="2" type="ORF">PAESOLCIP111_06631</name>
</gene>
<dbReference type="RefSeq" id="WP_218096274.1">
    <property type="nucleotide sequence ID" value="NZ_CAJVAS010000078.1"/>
</dbReference>
<keyword evidence="3" id="KW-1185">Reference proteome</keyword>
<dbReference type="AlphaFoldDB" id="A0A916NYZ5"/>
<feature type="domain" description="Putative zinc-finger" evidence="1">
    <location>
        <begin position="3"/>
        <end position="37"/>
    </location>
</feature>
<name>A0A916NYZ5_9BACL</name>
<proteinExistence type="predicted"/>
<dbReference type="EMBL" id="CAJVAS010000078">
    <property type="protein sequence ID" value="CAG7652781.1"/>
    <property type="molecule type" value="Genomic_DNA"/>
</dbReference>